<keyword evidence="1" id="KW-0472">Membrane</keyword>
<dbReference type="Proteomes" id="UP000028531">
    <property type="component" value="Unassembled WGS sequence"/>
</dbReference>
<dbReference type="EMBL" id="JPJI01000032">
    <property type="protein sequence ID" value="KEZ91991.1"/>
    <property type="molecule type" value="Genomic_DNA"/>
</dbReference>
<evidence type="ECO:0000313" key="5">
    <source>
        <dbReference type="Proteomes" id="UP000239997"/>
    </source>
</evidence>
<evidence type="ECO:0000256" key="1">
    <source>
        <dbReference type="SAM" id="Phobius"/>
    </source>
</evidence>
<dbReference type="OrthoDB" id="674853at2"/>
<dbReference type="Proteomes" id="UP000239997">
    <property type="component" value="Unassembled WGS sequence"/>
</dbReference>
<reference evidence="3 5" key="2">
    <citation type="submission" date="2018-03" db="EMBL/GenBank/DDBJ databases">
        <title>Genomic Encyclopedia of Archaeal and Bacterial Type Strains, Phase II (KMG-II): from individual species to whole genera.</title>
        <authorList>
            <person name="Goeker M."/>
        </authorList>
    </citation>
    <scope>NUCLEOTIDE SEQUENCE [LARGE SCALE GENOMIC DNA]</scope>
    <source>
        <strain evidence="3 5">DSM 22727</strain>
    </source>
</reference>
<dbReference type="GeneID" id="90597114"/>
<reference evidence="2 4" key="1">
    <citation type="submission" date="2014-07" db="EMBL/GenBank/DDBJ databases">
        <title>Draft genome sequence of Nonlabens ulvanivorans, an ulvan degrading bacterium.</title>
        <authorList>
            <person name="Kopel M."/>
            <person name="Helbert W."/>
            <person name="Henrissat B."/>
            <person name="Doniger T."/>
            <person name="Banin E."/>
        </authorList>
    </citation>
    <scope>NUCLEOTIDE SEQUENCE [LARGE SCALE GENOMIC DNA]</scope>
    <source>
        <strain evidence="2 4">PLR</strain>
    </source>
</reference>
<sequence>MGIVTGLRHYMEKYGFYVSTRIADRMGMRARNVRITFIYFTFATLGAGFGVYLIIAFWLKIKDMLYVKRSSVFDL</sequence>
<gene>
    <name evidence="2" type="ORF">IL45_07500</name>
    <name evidence="3" type="ORF">LY02_00024</name>
</gene>
<dbReference type="AlphaFoldDB" id="A0A084JSQ7"/>
<name>A0A084JSQ7_NONUL</name>
<evidence type="ECO:0000313" key="4">
    <source>
        <dbReference type="Proteomes" id="UP000028531"/>
    </source>
</evidence>
<accession>A0A084JSQ7</accession>
<dbReference type="RefSeq" id="WP_036582257.1">
    <property type="nucleotide sequence ID" value="NZ_CP136694.1"/>
</dbReference>
<evidence type="ECO:0000313" key="2">
    <source>
        <dbReference type="EMBL" id="KEZ91991.1"/>
    </source>
</evidence>
<protein>
    <submittedName>
        <fullName evidence="3">Phage shock protein C (PspC) family protein</fullName>
    </submittedName>
    <submittedName>
        <fullName evidence="2">PspC family transcriptional regulator</fullName>
    </submittedName>
</protein>
<keyword evidence="1" id="KW-0812">Transmembrane</keyword>
<organism evidence="2 4">
    <name type="scientific">Nonlabens ulvanivorans</name>
    <name type="common">Persicivirga ulvanivorans</name>
    <dbReference type="NCBI Taxonomy" id="906888"/>
    <lineage>
        <taxon>Bacteria</taxon>
        <taxon>Pseudomonadati</taxon>
        <taxon>Bacteroidota</taxon>
        <taxon>Flavobacteriia</taxon>
        <taxon>Flavobacteriales</taxon>
        <taxon>Flavobacteriaceae</taxon>
        <taxon>Nonlabens</taxon>
    </lineage>
</organism>
<keyword evidence="5" id="KW-1185">Reference proteome</keyword>
<feature type="transmembrane region" description="Helical" evidence="1">
    <location>
        <begin position="37"/>
        <end position="59"/>
    </location>
</feature>
<evidence type="ECO:0000313" key="3">
    <source>
        <dbReference type="EMBL" id="PRX14817.1"/>
    </source>
</evidence>
<dbReference type="EMBL" id="PVNA01000001">
    <property type="protein sequence ID" value="PRX14817.1"/>
    <property type="molecule type" value="Genomic_DNA"/>
</dbReference>
<keyword evidence="1" id="KW-1133">Transmembrane helix</keyword>
<comment type="caution">
    <text evidence="2">The sequence shown here is derived from an EMBL/GenBank/DDBJ whole genome shotgun (WGS) entry which is preliminary data.</text>
</comment>
<proteinExistence type="predicted"/>